<reference evidence="3 4" key="1">
    <citation type="submission" date="2017-04" db="EMBL/GenBank/DDBJ databases">
        <title>Draft genome sequence of Zooshikella ganghwensis VG4 isolated from Red Sea sediments.</title>
        <authorList>
            <person name="Rehman Z."/>
            <person name="Alam I."/>
            <person name="Kamau A."/>
            <person name="Bajic V."/>
            <person name="Leiknes T."/>
        </authorList>
    </citation>
    <scope>NUCLEOTIDE SEQUENCE [LARGE SCALE GENOMIC DNA]</scope>
    <source>
        <strain evidence="3 4">VG4</strain>
    </source>
</reference>
<feature type="compositionally biased region" description="Polar residues" evidence="2">
    <location>
        <begin position="637"/>
        <end position="647"/>
    </location>
</feature>
<dbReference type="EMBL" id="NDXW01000001">
    <property type="protein sequence ID" value="RDH43627.1"/>
    <property type="molecule type" value="Genomic_DNA"/>
</dbReference>
<evidence type="ECO:0000256" key="2">
    <source>
        <dbReference type="SAM" id="MobiDB-lite"/>
    </source>
</evidence>
<sequence length="656" mass="73377">MSSKKLKGLDHIGLVTLIKKINTLLNGGNMNKITRAIIAGLGGALLSSAVSAAPLLSSTSLPLTGDDLIQASNYFTSEAELQQFAKFVKGLDVFPDHKNPTSIAQMENKQIKKQYYIPPYFQAPRDQQVAGAVEIADYALKLMAGVQTTARSFNFNLVEYTARQQEIQRYEKSLIAFEKMYEKAIENSEISKAEIIKQAIVELKQQIAGLKDQQQQGQQQGQQGLEEMYDTLRQEVANQVRMDLAMLGVQATSEELSLFNSNESQKILQAMTSMMARANAEGQFGVQQGVFTQGYNQKEMEYIRVYRLIRDDVKVSALSTTAVYAKAAALTSRVDASEDDPLTNSSGVANAPRFYLAVNGGSNGRCGNTRSCNVVIDLTSQGAYSALAKTGAKIFPVVFEADVKFKQPDFDGTLTCDFKTGWQAEGRADVKDGGVIYDGDVYNRIKYSSLEDGGCDYQIRQGDKDSAAFHTINYLYKNYMQLKNQRAIKSKEEKDRYQQYVTSEVQRHANMSQQDNGWEWYSLTTWTRAFGRGWGTAVSFVVGAARNFYWHTRIEDTSNYDRVKFSTTIKEFNTVQNVRFTFDANPTLCWKSEGFGNKFLSACPSAEYDDKADTDLGRTQQTCQDQSFTTDCTDQIEQNEQNQTTDENGVIQDPWA</sequence>
<comment type="caution">
    <text evidence="3">The sequence shown here is derived from an EMBL/GenBank/DDBJ whole genome shotgun (WGS) entry which is preliminary data.</text>
</comment>
<name>A0A4P9VML9_9GAMM</name>
<protein>
    <submittedName>
        <fullName evidence="3">Uncharacterized protein</fullName>
    </submittedName>
</protein>
<evidence type="ECO:0000313" key="4">
    <source>
        <dbReference type="Proteomes" id="UP000257039"/>
    </source>
</evidence>
<keyword evidence="4" id="KW-1185">Reference proteome</keyword>
<organism evidence="3 4">
    <name type="scientific">Zooshikella ganghwensis</name>
    <dbReference type="NCBI Taxonomy" id="202772"/>
    <lineage>
        <taxon>Bacteria</taxon>
        <taxon>Pseudomonadati</taxon>
        <taxon>Pseudomonadota</taxon>
        <taxon>Gammaproteobacteria</taxon>
        <taxon>Oceanospirillales</taxon>
        <taxon>Zooshikellaceae</taxon>
        <taxon>Zooshikella</taxon>
    </lineage>
</organism>
<dbReference type="AlphaFoldDB" id="A0A4P9VML9"/>
<feature type="region of interest" description="Disordered" evidence="2">
    <location>
        <begin position="637"/>
        <end position="656"/>
    </location>
</feature>
<evidence type="ECO:0000313" key="3">
    <source>
        <dbReference type="EMBL" id="RDH43627.1"/>
    </source>
</evidence>
<dbReference type="Proteomes" id="UP000257039">
    <property type="component" value="Unassembled WGS sequence"/>
</dbReference>
<gene>
    <name evidence="3" type="ORF">B9G39_09325</name>
</gene>
<feature type="coiled-coil region" evidence="1">
    <location>
        <begin position="167"/>
        <end position="220"/>
    </location>
</feature>
<evidence type="ECO:0000256" key="1">
    <source>
        <dbReference type="SAM" id="Coils"/>
    </source>
</evidence>
<keyword evidence="1" id="KW-0175">Coiled coil</keyword>
<proteinExistence type="predicted"/>
<accession>A0A4P9VML9</accession>